<evidence type="ECO:0000256" key="1">
    <source>
        <dbReference type="ARBA" id="ARBA00022658"/>
    </source>
</evidence>
<dbReference type="InterPro" id="IPR001895">
    <property type="entry name" value="RASGEF_cat_dom"/>
</dbReference>
<sequence>MASGYPERPKDPAWTTQLPTAENFVLQSPPKQSLKARFADGDPTLAPIPSTLTLKSPQPSHSPFILAFSSEVLATQFTVIERDALEEIDWKELVELRWSKGPTPVLNWADYMRIPDQTGVDIVIARFNLVVKWAVSEILLTTDIYDRARTITKLIHIASHARHLRNYATAYQLTIALLSTAVSRLRKTWELVQPSEKETLASLEQLVQPMRNFATLRQEMEASLLAPAIIYVSLKPGACIPFIGIYTHDLAYIAQKPAFVDAAGNPVAAPIAGGVSAGAGAMVNFERFQAAAAAVKNMLRLLEASAKYTIRPNRELVARCLWLAALEDADLEGRSRALE</sequence>
<organism evidence="5 6">
    <name type="scientific">Myriangium duriaei CBS 260.36</name>
    <dbReference type="NCBI Taxonomy" id="1168546"/>
    <lineage>
        <taxon>Eukaryota</taxon>
        <taxon>Fungi</taxon>
        <taxon>Dikarya</taxon>
        <taxon>Ascomycota</taxon>
        <taxon>Pezizomycotina</taxon>
        <taxon>Dothideomycetes</taxon>
        <taxon>Dothideomycetidae</taxon>
        <taxon>Myriangiales</taxon>
        <taxon>Myriangiaceae</taxon>
        <taxon>Myriangium</taxon>
    </lineage>
</organism>
<evidence type="ECO:0000256" key="3">
    <source>
        <dbReference type="SAM" id="MobiDB-lite"/>
    </source>
</evidence>
<evidence type="ECO:0000259" key="4">
    <source>
        <dbReference type="PROSITE" id="PS50009"/>
    </source>
</evidence>
<dbReference type="AlphaFoldDB" id="A0A9P4J7X8"/>
<name>A0A9P4J7X8_9PEZI</name>
<gene>
    <name evidence="5" type="ORF">K461DRAFT_220620</name>
</gene>
<feature type="region of interest" description="Disordered" evidence="3">
    <location>
        <begin position="1"/>
        <end position="20"/>
    </location>
</feature>
<dbReference type="PROSITE" id="PS50009">
    <property type="entry name" value="RASGEF_CAT"/>
    <property type="match status" value="1"/>
</dbReference>
<dbReference type="PANTHER" id="PTHR23113">
    <property type="entry name" value="GUANINE NUCLEOTIDE EXCHANGE FACTOR"/>
    <property type="match status" value="1"/>
</dbReference>
<dbReference type="PANTHER" id="PTHR23113:SF363">
    <property type="entry name" value="PROTEIN SON OF SEVENLESS"/>
    <property type="match status" value="1"/>
</dbReference>
<evidence type="ECO:0000256" key="2">
    <source>
        <dbReference type="PROSITE-ProRule" id="PRU00168"/>
    </source>
</evidence>
<dbReference type="GO" id="GO:0005085">
    <property type="term" value="F:guanyl-nucleotide exchange factor activity"/>
    <property type="evidence" value="ECO:0007669"/>
    <property type="project" value="UniProtKB-KW"/>
</dbReference>
<accession>A0A9P4J7X8</accession>
<dbReference type="InterPro" id="IPR008937">
    <property type="entry name" value="Ras-like_GEF"/>
</dbReference>
<dbReference type="Gene3D" id="1.10.840.10">
    <property type="entry name" value="Ras guanine-nucleotide exchange factors catalytic domain"/>
    <property type="match status" value="1"/>
</dbReference>
<feature type="domain" description="Ras-GEF" evidence="4">
    <location>
        <begin position="69"/>
        <end position="334"/>
    </location>
</feature>
<keyword evidence="1 2" id="KW-0344">Guanine-nucleotide releasing factor</keyword>
<dbReference type="Pfam" id="PF00617">
    <property type="entry name" value="RasGEF"/>
    <property type="match status" value="1"/>
</dbReference>
<comment type="caution">
    <text evidence="5">The sequence shown here is derived from an EMBL/GenBank/DDBJ whole genome shotgun (WGS) entry which is preliminary data.</text>
</comment>
<keyword evidence="6" id="KW-1185">Reference proteome</keyword>
<dbReference type="SUPFAM" id="SSF48366">
    <property type="entry name" value="Ras GEF"/>
    <property type="match status" value="1"/>
</dbReference>
<dbReference type="InterPro" id="IPR036964">
    <property type="entry name" value="RASGEF_cat_dom_sf"/>
</dbReference>
<dbReference type="GO" id="GO:0005886">
    <property type="term" value="C:plasma membrane"/>
    <property type="evidence" value="ECO:0007669"/>
    <property type="project" value="TreeGrafter"/>
</dbReference>
<evidence type="ECO:0000313" key="5">
    <source>
        <dbReference type="EMBL" id="KAF2157013.1"/>
    </source>
</evidence>
<dbReference type="SMART" id="SM00147">
    <property type="entry name" value="RasGEF"/>
    <property type="match status" value="1"/>
</dbReference>
<reference evidence="5" key="1">
    <citation type="journal article" date="2020" name="Stud. Mycol.">
        <title>101 Dothideomycetes genomes: a test case for predicting lifestyles and emergence of pathogens.</title>
        <authorList>
            <person name="Haridas S."/>
            <person name="Albert R."/>
            <person name="Binder M."/>
            <person name="Bloem J."/>
            <person name="Labutti K."/>
            <person name="Salamov A."/>
            <person name="Andreopoulos B."/>
            <person name="Baker S."/>
            <person name="Barry K."/>
            <person name="Bills G."/>
            <person name="Bluhm B."/>
            <person name="Cannon C."/>
            <person name="Castanera R."/>
            <person name="Culley D."/>
            <person name="Daum C."/>
            <person name="Ezra D."/>
            <person name="Gonzalez J."/>
            <person name="Henrissat B."/>
            <person name="Kuo A."/>
            <person name="Liang C."/>
            <person name="Lipzen A."/>
            <person name="Lutzoni F."/>
            <person name="Magnuson J."/>
            <person name="Mondo S."/>
            <person name="Nolan M."/>
            <person name="Ohm R."/>
            <person name="Pangilinan J."/>
            <person name="Park H.-J."/>
            <person name="Ramirez L."/>
            <person name="Alfaro M."/>
            <person name="Sun H."/>
            <person name="Tritt A."/>
            <person name="Yoshinaga Y."/>
            <person name="Zwiers L.-H."/>
            <person name="Turgeon B."/>
            <person name="Goodwin S."/>
            <person name="Spatafora J."/>
            <person name="Crous P."/>
            <person name="Grigoriev I."/>
        </authorList>
    </citation>
    <scope>NUCLEOTIDE SEQUENCE</scope>
    <source>
        <strain evidence="5">CBS 260.36</strain>
    </source>
</reference>
<dbReference type="Proteomes" id="UP000799439">
    <property type="component" value="Unassembled WGS sequence"/>
</dbReference>
<evidence type="ECO:0000313" key="6">
    <source>
        <dbReference type="Proteomes" id="UP000799439"/>
    </source>
</evidence>
<proteinExistence type="predicted"/>
<dbReference type="InterPro" id="IPR023578">
    <property type="entry name" value="Ras_GEF_dom_sf"/>
</dbReference>
<dbReference type="OrthoDB" id="10254377at2759"/>
<dbReference type="EMBL" id="ML996081">
    <property type="protein sequence ID" value="KAF2157013.1"/>
    <property type="molecule type" value="Genomic_DNA"/>
</dbReference>
<dbReference type="GO" id="GO:0007265">
    <property type="term" value="P:Ras protein signal transduction"/>
    <property type="evidence" value="ECO:0007669"/>
    <property type="project" value="TreeGrafter"/>
</dbReference>
<protein>
    <submittedName>
        <fullName evidence="5">Ras GEF</fullName>
    </submittedName>
</protein>